<feature type="region of interest" description="Disordered" evidence="1">
    <location>
        <begin position="537"/>
        <end position="556"/>
    </location>
</feature>
<keyword evidence="2" id="KW-0472">Membrane</keyword>
<proteinExistence type="predicted"/>
<sequence length="556" mass="62887">MGKMGKETFIKRAKKAAVNSAVFCLICYNKSDMFSVFASTFEPSMLETFLAQPIDVVMYQILLYFGWIPIVSVLIWGFGEVYLTSKQDVFSKNIKYVLLAIDVPRMTEQSPKGMENMFATLHGAFSNLTWRDKWMIGKIQPRFSFEIVSIDGYIQFYVRTDIKFRDVIEAGIYAQYPDAQISEVEDYASIVPSSFPNEEWNMWGSELALKKSDYLPIRTWDLFEHSLSQELKDPLAVILEQLGCMKPGECFWFQMIVCVSDQDWKEDGVKFIKKIYGLKEETKKSGLEKGLESALSIPSDVLEQTIGVSLLGMAGMGGAAAVKPKDEDMWKAFKITLQEKAQVEGVANKIAKIGFKTKIRMLYFGRKNIYNKGARTAMVKGMLQQYTHQDLNGFSMYGPQTPKDDYFWQRWSYTDRQSRLTRAYKGRSFSTGGPPHILNTQELATLFHFPSVVIKAPLVKKTESRRAEPPVGLPIAFEDTMPSKPVPASTVPLVDTRSSVIPLKKKSVVSVSEPELQVHIPDPIRVLLEPGVELEDVPMPMLPSSEKDEPPSNLPV</sequence>
<evidence type="ECO:0000313" key="5">
    <source>
        <dbReference type="Proteomes" id="UP000034616"/>
    </source>
</evidence>
<dbReference type="Pfam" id="PF26449">
    <property type="entry name" value="DUF8128"/>
    <property type="match status" value="1"/>
</dbReference>
<keyword evidence="2" id="KW-1133">Transmembrane helix</keyword>
<evidence type="ECO:0000256" key="1">
    <source>
        <dbReference type="SAM" id="MobiDB-lite"/>
    </source>
</evidence>
<reference evidence="4 5" key="1">
    <citation type="journal article" date="2015" name="Nature">
        <title>rRNA introns, odd ribosomes, and small enigmatic genomes across a large radiation of phyla.</title>
        <authorList>
            <person name="Brown C.T."/>
            <person name="Hug L.A."/>
            <person name="Thomas B.C."/>
            <person name="Sharon I."/>
            <person name="Castelle C.J."/>
            <person name="Singh A."/>
            <person name="Wilkins M.J."/>
            <person name="Williams K.H."/>
            <person name="Banfield J.F."/>
        </authorList>
    </citation>
    <scope>NUCLEOTIDE SEQUENCE [LARGE SCALE GENOMIC DNA]</scope>
</reference>
<feature type="domain" description="DUF8128" evidence="3">
    <location>
        <begin position="104"/>
        <end position="457"/>
    </location>
</feature>
<evidence type="ECO:0000256" key="2">
    <source>
        <dbReference type="SAM" id="Phobius"/>
    </source>
</evidence>
<feature type="transmembrane region" description="Helical" evidence="2">
    <location>
        <begin position="62"/>
        <end position="83"/>
    </location>
</feature>
<comment type="caution">
    <text evidence="4">The sequence shown here is derived from an EMBL/GenBank/DDBJ whole genome shotgun (WGS) entry which is preliminary data.</text>
</comment>
<dbReference type="EMBL" id="LCAH01000007">
    <property type="protein sequence ID" value="KKR86954.1"/>
    <property type="molecule type" value="Genomic_DNA"/>
</dbReference>
<accession>A0A0G0UDD7</accession>
<keyword evidence="2" id="KW-0812">Transmembrane</keyword>
<dbReference type="AlphaFoldDB" id="A0A0G0UDD7"/>
<organism evidence="4 5">
    <name type="scientific">Candidatus Uhrbacteria bacterium GW2011_GWC2_41_11</name>
    <dbReference type="NCBI Taxonomy" id="1618985"/>
    <lineage>
        <taxon>Bacteria</taxon>
        <taxon>Candidatus Uhriibacteriota</taxon>
    </lineage>
</organism>
<evidence type="ECO:0000259" key="3">
    <source>
        <dbReference type="Pfam" id="PF26449"/>
    </source>
</evidence>
<dbReference type="InterPro" id="IPR058441">
    <property type="entry name" value="DUF8128"/>
</dbReference>
<gene>
    <name evidence="4" type="ORF">UU35_C0007G0100</name>
</gene>
<protein>
    <recommendedName>
        <fullName evidence="3">DUF8128 domain-containing protein</fullName>
    </recommendedName>
</protein>
<evidence type="ECO:0000313" key="4">
    <source>
        <dbReference type="EMBL" id="KKR86954.1"/>
    </source>
</evidence>
<dbReference type="Proteomes" id="UP000034616">
    <property type="component" value="Unassembled WGS sequence"/>
</dbReference>
<name>A0A0G0UDD7_9BACT</name>